<reference evidence="2" key="1">
    <citation type="submission" date="2014-11" db="EMBL/GenBank/DDBJ databases">
        <authorList>
            <person name="Otto D Thomas"/>
            <person name="Naeem Raeece"/>
        </authorList>
    </citation>
    <scope>NUCLEOTIDE SEQUENCE</scope>
</reference>
<keyword evidence="1" id="KW-0812">Transmembrane</keyword>
<evidence type="ECO:0000313" key="2">
    <source>
        <dbReference type="EMBL" id="CEM51268.1"/>
    </source>
</evidence>
<name>A0A0G4I2V0_9ALVE</name>
<protein>
    <submittedName>
        <fullName evidence="2">Uncharacterized protein</fullName>
    </submittedName>
</protein>
<sequence length="377" mass="43463">MRKLSPTTFLSIVISISTLLILFVPGFFFSLETIETETEGLNEQYPKKGPRRHVCEAYNSVIHVSGWDIAGLNDRLHIFRKMSRLAACLCARLRVPPPCRMLDRAHNSNKEISCTNRWSEILDFRFSDGVRVFADEGDVESRMPSWFVPRLFRSTETFSEVIRSKRVSQAFQQALQIRDARASFYWDFQNNWWFVEESEAFREVLEPECAFSDSVGDRIVEELDTALTQNVTARVFDSLGERPFSPNVATLWIRRGDRLHDPQNCTSHVEAVRDYVSRCTEPERSKIVVFTDETDPQYIVDLHKVLTDLNRTTIFGDRLVRSSVDSDVLERWGNYAVFFMGHQVMNKVGIALKIHTIICKPCDILGPGTILGYDLFR</sequence>
<proteinExistence type="predicted"/>
<gene>
    <name evidence="2" type="ORF">Cvel_10508</name>
</gene>
<dbReference type="EMBL" id="CDMZ01004897">
    <property type="protein sequence ID" value="CEM51268.1"/>
    <property type="molecule type" value="Genomic_DNA"/>
</dbReference>
<dbReference type="AlphaFoldDB" id="A0A0G4I2V0"/>
<organism evidence="2">
    <name type="scientific">Chromera velia CCMP2878</name>
    <dbReference type="NCBI Taxonomy" id="1169474"/>
    <lineage>
        <taxon>Eukaryota</taxon>
        <taxon>Sar</taxon>
        <taxon>Alveolata</taxon>
        <taxon>Colpodellida</taxon>
        <taxon>Chromeraceae</taxon>
        <taxon>Chromera</taxon>
    </lineage>
</organism>
<keyword evidence="1" id="KW-1133">Transmembrane helix</keyword>
<dbReference type="VEuPathDB" id="CryptoDB:Cvel_10508"/>
<evidence type="ECO:0000256" key="1">
    <source>
        <dbReference type="SAM" id="Phobius"/>
    </source>
</evidence>
<accession>A0A0G4I2V0</accession>
<keyword evidence="1" id="KW-0472">Membrane</keyword>
<feature type="transmembrane region" description="Helical" evidence="1">
    <location>
        <begin position="7"/>
        <end position="29"/>
    </location>
</feature>